<reference evidence="1 2" key="1">
    <citation type="submission" date="2023-03" db="EMBL/GenBank/DDBJ databases">
        <title>Bacillus Genome Sequencing.</title>
        <authorList>
            <person name="Dunlap C."/>
        </authorList>
    </citation>
    <scope>NUCLEOTIDE SEQUENCE [LARGE SCALE GENOMIC DNA]</scope>
    <source>
        <strain evidence="1 2">B-4107</strain>
    </source>
</reference>
<proteinExistence type="predicted"/>
<comment type="caution">
    <text evidence="1">The sequence shown here is derived from an EMBL/GenBank/DDBJ whole genome shotgun (WGS) entry which is preliminary data.</text>
</comment>
<dbReference type="EC" id="2.7.1.-" evidence="1"/>
<dbReference type="RefSeq" id="WP_328239211.1">
    <property type="nucleotide sequence ID" value="NZ_JAROAS010000077.1"/>
</dbReference>
<dbReference type="SUPFAM" id="SSF56399">
    <property type="entry name" value="ADP-ribosylation"/>
    <property type="match status" value="1"/>
</dbReference>
<name>A0ABU6NR47_9BACI</name>
<protein>
    <submittedName>
        <fullName evidence="1">RNA 2'-phosphotransferase</fullName>
        <ecNumber evidence="1">2.7.1.-</ecNumber>
    </submittedName>
</protein>
<accession>A0ABU6NR47</accession>
<dbReference type="Pfam" id="PF01885">
    <property type="entry name" value="PTS_2-RNA"/>
    <property type="match status" value="1"/>
</dbReference>
<dbReference type="GO" id="GO:0016740">
    <property type="term" value="F:transferase activity"/>
    <property type="evidence" value="ECO:0007669"/>
    <property type="project" value="UniProtKB-KW"/>
</dbReference>
<keyword evidence="2" id="KW-1185">Reference proteome</keyword>
<dbReference type="Gene3D" id="1.10.10.970">
    <property type="entry name" value="RNA 2'-phosphotransferase, Tpt1/KptA family, N-terminal domain"/>
    <property type="match status" value="1"/>
</dbReference>
<evidence type="ECO:0000313" key="1">
    <source>
        <dbReference type="EMBL" id="MED4130662.1"/>
    </source>
</evidence>
<evidence type="ECO:0000313" key="2">
    <source>
        <dbReference type="Proteomes" id="UP001341820"/>
    </source>
</evidence>
<dbReference type="EMBL" id="JAROAS010000077">
    <property type="protein sequence ID" value="MED4130662.1"/>
    <property type="molecule type" value="Genomic_DNA"/>
</dbReference>
<sequence>MSENELNKFLSLILRHTPEKIGLKLDESGYVNVNDPIHFTRYLTELEESFPCLVR</sequence>
<gene>
    <name evidence="1" type="ORF">P5F74_21345</name>
</gene>
<dbReference type="Proteomes" id="UP001341820">
    <property type="component" value="Unassembled WGS sequence"/>
</dbReference>
<keyword evidence="1" id="KW-0808">Transferase</keyword>
<organism evidence="1 2">
    <name type="scientific">Shouchella miscanthi</name>
    <dbReference type="NCBI Taxonomy" id="2598861"/>
    <lineage>
        <taxon>Bacteria</taxon>
        <taxon>Bacillati</taxon>
        <taxon>Bacillota</taxon>
        <taxon>Bacilli</taxon>
        <taxon>Bacillales</taxon>
        <taxon>Bacillaceae</taxon>
        <taxon>Shouchella</taxon>
    </lineage>
</organism>
<dbReference type="InterPro" id="IPR042080">
    <property type="entry name" value="RNA_2'-PTrans_N"/>
</dbReference>
<dbReference type="InterPro" id="IPR002745">
    <property type="entry name" value="Ptrans_KptA/Tpt1"/>
</dbReference>